<comment type="caution">
    <text evidence="2">The sequence shown here is derived from an EMBL/GenBank/DDBJ whole genome shotgun (WGS) entry which is preliminary data.</text>
</comment>
<dbReference type="Proteomes" id="UP001418222">
    <property type="component" value="Unassembled WGS sequence"/>
</dbReference>
<protein>
    <submittedName>
        <fullName evidence="2">Uncharacterized protein</fullName>
    </submittedName>
</protein>
<keyword evidence="3" id="KW-1185">Reference proteome</keyword>
<reference evidence="2 3" key="1">
    <citation type="journal article" date="2022" name="Nat. Plants">
        <title>Genomes of leafy and leafless Platanthera orchids illuminate the evolution of mycoheterotrophy.</title>
        <authorList>
            <person name="Li M.H."/>
            <person name="Liu K.W."/>
            <person name="Li Z."/>
            <person name="Lu H.C."/>
            <person name="Ye Q.L."/>
            <person name="Zhang D."/>
            <person name="Wang J.Y."/>
            <person name="Li Y.F."/>
            <person name="Zhong Z.M."/>
            <person name="Liu X."/>
            <person name="Yu X."/>
            <person name="Liu D.K."/>
            <person name="Tu X.D."/>
            <person name="Liu B."/>
            <person name="Hao Y."/>
            <person name="Liao X.Y."/>
            <person name="Jiang Y.T."/>
            <person name="Sun W.H."/>
            <person name="Chen J."/>
            <person name="Chen Y.Q."/>
            <person name="Ai Y."/>
            <person name="Zhai J.W."/>
            <person name="Wu S.S."/>
            <person name="Zhou Z."/>
            <person name="Hsiao Y.Y."/>
            <person name="Wu W.L."/>
            <person name="Chen Y.Y."/>
            <person name="Lin Y.F."/>
            <person name="Hsu J.L."/>
            <person name="Li C.Y."/>
            <person name="Wang Z.W."/>
            <person name="Zhao X."/>
            <person name="Zhong W.Y."/>
            <person name="Ma X.K."/>
            <person name="Ma L."/>
            <person name="Huang J."/>
            <person name="Chen G.Z."/>
            <person name="Huang M.Z."/>
            <person name="Huang L."/>
            <person name="Peng D.H."/>
            <person name="Luo Y.B."/>
            <person name="Zou S.Q."/>
            <person name="Chen S.P."/>
            <person name="Lan S."/>
            <person name="Tsai W.C."/>
            <person name="Van de Peer Y."/>
            <person name="Liu Z.J."/>
        </authorList>
    </citation>
    <scope>NUCLEOTIDE SEQUENCE [LARGE SCALE GENOMIC DNA]</scope>
    <source>
        <strain evidence="2">Lor287</strain>
    </source>
</reference>
<evidence type="ECO:0000313" key="2">
    <source>
        <dbReference type="EMBL" id="KAK8918310.1"/>
    </source>
</evidence>
<evidence type="ECO:0000256" key="1">
    <source>
        <dbReference type="SAM" id="MobiDB-lite"/>
    </source>
</evidence>
<feature type="region of interest" description="Disordered" evidence="1">
    <location>
        <begin position="202"/>
        <end position="222"/>
    </location>
</feature>
<gene>
    <name evidence="2" type="ORF">KSP39_PZI022133</name>
</gene>
<name>A0AAP0AX29_9ASPA</name>
<sequence>MGRGVSQLFLCCSSGNESHTTQSNMGHFCPSSRNHPLFGGVATTCPGSAWLCCASLAGPRPHDRDLFVQISVKFVRIMISTRGLLVRCPPRRFARKMTDKRSSSKSTRAFSEMNELNKLGLGEKKLIIYVEQGATAPISRAELWKTGHKRKTGEYISINAAVLTSKINEFSSQESQSAETVSQGRADILASVLGQDIRAKERGELGGRRRSTPAAGEASEPRFASGVQIREGKIVAVVFIRPSFLHG</sequence>
<dbReference type="AlphaFoldDB" id="A0AAP0AX29"/>
<proteinExistence type="predicted"/>
<organism evidence="2 3">
    <name type="scientific">Platanthera zijinensis</name>
    <dbReference type="NCBI Taxonomy" id="2320716"/>
    <lineage>
        <taxon>Eukaryota</taxon>
        <taxon>Viridiplantae</taxon>
        <taxon>Streptophyta</taxon>
        <taxon>Embryophyta</taxon>
        <taxon>Tracheophyta</taxon>
        <taxon>Spermatophyta</taxon>
        <taxon>Magnoliopsida</taxon>
        <taxon>Liliopsida</taxon>
        <taxon>Asparagales</taxon>
        <taxon>Orchidaceae</taxon>
        <taxon>Orchidoideae</taxon>
        <taxon>Orchideae</taxon>
        <taxon>Orchidinae</taxon>
        <taxon>Platanthera</taxon>
    </lineage>
</organism>
<accession>A0AAP0AX29</accession>
<evidence type="ECO:0000313" key="3">
    <source>
        <dbReference type="Proteomes" id="UP001418222"/>
    </source>
</evidence>
<dbReference type="EMBL" id="JBBWWQ010000019">
    <property type="protein sequence ID" value="KAK8918310.1"/>
    <property type="molecule type" value="Genomic_DNA"/>
</dbReference>